<evidence type="ECO:0000313" key="2">
    <source>
        <dbReference type="Proteomes" id="UP000886829"/>
    </source>
</evidence>
<sequence>MAKLTFVIQAPVSDIATHACLLGILQDLQDYPEHQLERLVFVGPAAIFAAREDTVANQLRNIIFAGFTPAPFAYYEDEEEEEDEYDSNVEDDNFPFSVVYDGRGHLSLVPEFSNDYEDDPSEVLKRRTLLRQTEIVFEQLLAKYHKIVLQSKCEVFVHNVAAQHYQLTPENINSGWSFVDSSGLLDIMQAESKSSHEGDDQHLVFVWSSIGSGAVTLEELINGHKERKNSESQGDLTPELFVYFNFPRITVDLLSASVAANNDRKCRDCGYCCDSELWWRMEYGLNLLQEAARAKFRVKACLAVDIHLRNDFSKSDLLDINMPDKVRRLLVRTANKFVPFFYSDNGYKAFVPALKREVPKIKMSKASIDMTKLVSCDYAPLMLF</sequence>
<name>A0A9D2B1F5_9GAMM</name>
<protein>
    <submittedName>
        <fullName evidence="1">Uncharacterized protein</fullName>
    </submittedName>
</protein>
<dbReference type="AlphaFoldDB" id="A0A9D2B1F5"/>
<proteinExistence type="predicted"/>
<dbReference type="Proteomes" id="UP000886829">
    <property type="component" value="Unassembled WGS sequence"/>
</dbReference>
<accession>A0A9D2B1F5</accession>
<comment type="caution">
    <text evidence="1">The sequence shown here is derived from an EMBL/GenBank/DDBJ whole genome shotgun (WGS) entry which is preliminary data.</text>
</comment>
<gene>
    <name evidence="1" type="ORF">H9850_05635</name>
</gene>
<organism evidence="1 2">
    <name type="scientific">Candidatus Anaerobiospirillum pullistercoris</name>
    <dbReference type="NCBI Taxonomy" id="2838452"/>
    <lineage>
        <taxon>Bacteria</taxon>
        <taxon>Pseudomonadati</taxon>
        <taxon>Pseudomonadota</taxon>
        <taxon>Gammaproteobacteria</taxon>
        <taxon>Aeromonadales</taxon>
        <taxon>Succinivibrionaceae</taxon>
        <taxon>Anaerobiospirillum</taxon>
    </lineage>
</organism>
<reference evidence="1" key="1">
    <citation type="journal article" date="2021" name="PeerJ">
        <title>Extensive microbial diversity within the chicken gut microbiome revealed by metagenomics and culture.</title>
        <authorList>
            <person name="Gilroy R."/>
            <person name="Ravi A."/>
            <person name="Getino M."/>
            <person name="Pursley I."/>
            <person name="Horton D.L."/>
            <person name="Alikhan N.F."/>
            <person name="Baker D."/>
            <person name="Gharbi K."/>
            <person name="Hall N."/>
            <person name="Watson M."/>
            <person name="Adriaenssens E.M."/>
            <person name="Foster-Nyarko E."/>
            <person name="Jarju S."/>
            <person name="Secka A."/>
            <person name="Antonio M."/>
            <person name="Oren A."/>
            <person name="Chaudhuri R.R."/>
            <person name="La Ragione R."/>
            <person name="Hildebrand F."/>
            <person name="Pallen M.J."/>
        </authorList>
    </citation>
    <scope>NUCLEOTIDE SEQUENCE</scope>
    <source>
        <strain evidence="1">USASDec5-558</strain>
    </source>
</reference>
<dbReference type="EMBL" id="DXEV01000106">
    <property type="protein sequence ID" value="HIX56934.1"/>
    <property type="molecule type" value="Genomic_DNA"/>
</dbReference>
<reference evidence="1" key="2">
    <citation type="submission" date="2021-04" db="EMBL/GenBank/DDBJ databases">
        <authorList>
            <person name="Gilroy R."/>
        </authorList>
    </citation>
    <scope>NUCLEOTIDE SEQUENCE</scope>
    <source>
        <strain evidence="1">USASDec5-558</strain>
    </source>
</reference>
<evidence type="ECO:0000313" key="1">
    <source>
        <dbReference type="EMBL" id="HIX56934.1"/>
    </source>
</evidence>